<organism evidence="2 3">
    <name type="scientific">Kwoniella shivajii</name>
    <dbReference type="NCBI Taxonomy" id="564305"/>
    <lineage>
        <taxon>Eukaryota</taxon>
        <taxon>Fungi</taxon>
        <taxon>Dikarya</taxon>
        <taxon>Basidiomycota</taxon>
        <taxon>Agaricomycotina</taxon>
        <taxon>Tremellomycetes</taxon>
        <taxon>Tremellales</taxon>
        <taxon>Cryptococcaceae</taxon>
        <taxon>Kwoniella</taxon>
    </lineage>
</organism>
<evidence type="ECO:0000313" key="3">
    <source>
        <dbReference type="Proteomes" id="UP001329825"/>
    </source>
</evidence>
<evidence type="ECO:0000313" key="2">
    <source>
        <dbReference type="EMBL" id="WRT69756.1"/>
    </source>
</evidence>
<dbReference type="RefSeq" id="XP_062794495.1">
    <property type="nucleotide sequence ID" value="XM_062938444.1"/>
</dbReference>
<dbReference type="GeneID" id="87958877"/>
<keyword evidence="1" id="KW-1133">Transmembrane helix</keyword>
<protein>
    <submittedName>
        <fullName evidence="2">Uncharacterized protein</fullName>
    </submittedName>
</protein>
<feature type="transmembrane region" description="Helical" evidence="1">
    <location>
        <begin position="21"/>
        <end position="42"/>
    </location>
</feature>
<dbReference type="EMBL" id="CP141889">
    <property type="protein sequence ID" value="WRT69756.1"/>
    <property type="molecule type" value="Genomic_DNA"/>
</dbReference>
<sequence length="169" mass="18009">MSTRDQLFSSRPPQTQVLLHSALRYAQIASMIIPPVYLVRTLVLRRRPFSIRSFMHTSIIGTGLGAGVGVGLGYGESAVRERLIRIKSDTSQTRSNDYSLISATLSAMLIPAVFLRRAPLPSLVMGGASIGLGVGVWAHLAERVGKGQKVQVGDITGDVPGVGDVAKKA</sequence>
<gene>
    <name evidence="2" type="ORF">IL334_006747</name>
</gene>
<proteinExistence type="predicted"/>
<accession>A0ABZ1D9U8</accession>
<keyword evidence="1" id="KW-0812">Transmembrane</keyword>
<name>A0ABZ1D9U8_9TREE</name>
<feature type="transmembrane region" description="Helical" evidence="1">
    <location>
        <begin position="54"/>
        <end position="75"/>
    </location>
</feature>
<evidence type="ECO:0000256" key="1">
    <source>
        <dbReference type="SAM" id="Phobius"/>
    </source>
</evidence>
<feature type="transmembrane region" description="Helical" evidence="1">
    <location>
        <begin position="96"/>
        <end position="114"/>
    </location>
</feature>
<dbReference type="Proteomes" id="UP001329825">
    <property type="component" value="Chromosome 9"/>
</dbReference>
<reference evidence="2 3" key="1">
    <citation type="submission" date="2024-01" db="EMBL/GenBank/DDBJ databases">
        <title>Comparative genomics of Cryptococcus and Kwoniella reveals pathogenesis evolution and contrasting modes of karyotype evolution via chromosome fusion or intercentromeric recombination.</title>
        <authorList>
            <person name="Coelho M.A."/>
            <person name="David-Palma M."/>
            <person name="Shea T."/>
            <person name="Bowers K."/>
            <person name="McGinley-Smith S."/>
            <person name="Mohammad A.W."/>
            <person name="Gnirke A."/>
            <person name="Yurkov A.M."/>
            <person name="Nowrousian M."/>
            <person name="Sun S."/>
            <person name="Cuomo C.A."/>
            <person name="Heitman J."/>
        </authorList>
    </citation>
    <scope>NUCLEOTIDE SEQUENCE [LARGE SCALE GENOMIC DNA]</scope>
    <source>
        <strain evidence="2">CBS 11374</strain>
    </source>
</reference>
<feature type="transmembrane region" description="Helical" evidence="1">
    <location>
        <begin position="120"/>
        <end position="140"/>
    </location>
</feature>
<keyword evidence="1" id="KW-0472">Membrane</keyword>
<keyword evidence="3" id="KW-1185">Reference proteome</keyword>